<dbReference type="AlphaFoldDB" id="A0A4V4HEQ9"/>
<dbReference type="EMBL" id="ML179288">
    <property type="protein sequence ID" value="THU92085.1"/>
    <property type="molecule type" value="Genomic_DNA"/>
</dbReference>
<reference evidence="1 2" key="1">
    <citation type="journal article" date="2019" name="Nat. Ecol. Evol.">
        <title>Megaphylogeny resolves global patterns of mushroom evolution.</title>
        <authorList>
            <person name="Varga T."/>
            <person name="Krizsan K."/>
            <person name="Foldi C."/>
            <person name="Dima B."/>
            <person name="Sanchez-Garcia M."/>
            <person name="Sanchez-Ramirez S."/>
            <person name="Szollosi G.J."/>
            <person name="Szarkandi J.G."/>
            <person name="Papp V."/>
            <person name="Albert L."/>
            <person name="Andreopoulos W."/>
            <person name="Angelini C."/>
            <person name="Antonin V."/>
            <person name="Barry K.W."/>
            <person name="Bougher N.L."/>
            <person name="Buchanan P."/>
            <person name="Buyck B."/>
            <person name="Bense V."/>
            <person name="Catcheside P."/>
            <person name="Chovatia M."/>
            <person name="Cooper J."/>
            <person name="Damon W."/>
            <person name="Desjardin D."/>
            <person name="Finy P."/>
            <person name="Geml J."/>
            <person name="Haridas S."/>
            <person name="Hughes K."/>
            <person name="Justo A."/>
            <person name="Karasinski D."/>
            <person name="Kautmanova I."/>
            <person name="Kiss B."/>
            <person name="Kocsube S."/>
            <person name="Kotiranta H."/>
            <person name="LaButti K.M."/>
            <person name="Lechner B.E."/>
            <person name="Liimatainen K."/>
            <person name="Lipzen A."/>
            <person name="Lukacs Z."/>
            <person name="Mihaltcheva S."/>
            <person name="Morgado L.N."/>
            <person name="Niskanen T."/>
            <person name="Noordeloos M.E."/>
            <person name="Ohm R.A."/>
            <person name="Ortiz-Santana B."/>
            <person name="Ovrebo C."/>
            <person name="Racz N."/>
            <person name="Riley R."/>
            <person name="Savchenko A."/>
            <person name="Shiryaev A."/>
            <person name="Soop K."/>
            <person name="Spirin V."/>
            <person name="Szebenyi C."/>
            <person name="Tomsovsky M."/>
            <person name="Tulloss R.E."/>
            <person name="Uehling J."/>
            <person name="Grigoriev I.V."/>
            <person name="Vagvolgyi C."/>
            <person name="Papp T."/>
            <person name="Martin F.M."/>
            <person name="Miettinen O."/>
            <person name="Hibbett D.S."/>
            <person name="Nagy L.G."/>
        </authorList>
    </citation>
    <scope>NUCLEOTIDE SEQUENCE [LARGE SCALE GENOMIC DNA]</scope>
    <source>
        <strain evidence="1 2">CBS 962.96</strain>
    </source>
</reference>
<evidence type="ECO:0000313" key="1">
    <source>
        <dbReference type="EMBL" id="THU92085.1"/>
    </source>
</evidence>
<dbReference type="Gene3D" id="2.60.40.420">
    <property type="entry name" value="Cupredoxins - blue copper proteins"/>
    <property type="match status" value="1"/>
</dbReference>
<sequence>MDFEELALKGVGPFLDPTVLHPDLRDTKDKTPIPPYSSGQASLIELNLERFRSSDLRIHPTAAISKGHHIVFAATPCACDNAFSAPPAVQADNSQNPEFSSAIGSFPSLDLPSIFIPFAQMKATPNAWLSSLSLGFALLLSTSQVSAQTSTTSLYVPVTTATASGPPPSGTPMPLGPPVNTEPATAPNGTAYVLDSSFDINDDAVTRAYNWVIAGSGLVGLLVSARVSRMFMSFSDGYNRSYITINGQTPGPPIEANEGDTLVSTQYMDGVPGATQPLVVHSVDDPLVRGTDFDHEQVSMFYDWYRDEASTIVDEVSTVQVIEADGTPKRVTKFINLGSKSGIKRDNSLAVNGILFDDRDEQAFVKVNAGGTDGVGPVGGGWAVQERRVRFRSILFPLSRVYTHAEYYTGKISYNGEEYGRFFVNDTTYTNHIYHPVLLGVASDGTDYLATEENVTYAVFDDDVWSGDIIASTDQQLGEFDNVKHPVPDTNLDTRKDGALDHLPTVVFAFDLKQSAPANTYRALELEKNRLRPPLGAW</sequence>
<proteinExistence type="predicted"/>
<dbReference type="InterPro" id="IPR008972">
    <property type="entry name" value="Cupredoxin"/>
</dbReference>
<dbReference type="OrthoDB" id="2121828at2759"/>
<name>A0A4V4HEQ9_DENBC</name>
<protein>
    <submittedName>
        <fullName evidence="1">Uncharacterized protein</fullName>
    </submittedName>
</protein>
<organism evidence="1 2">
    <name type="scientific">Dendrothele bispora (strain CBS 962.96)</name>
    <dbReference type="NCBI Taxonomy" id="1314807"/>
    <lineage>
        <taxon>Eukaryota</taxon>
        <taxon>Fungi</taxon>
        <taxon>Dikarya</taxon>
        <taxon>Basidiomycota</taxon>
        <taxon>Agaricomycotina</taxon>
        <taxon>Agaricomycetes</taxon>
        <taxon>Agaricomycetidae</taxon>
        <taxon>Agaricales</taxon>
        <taxon>Agaricales incertae sedis</taxon>
        <taxon>Dendrothele</taxon>
    </lineage>
</organism>
<gene>
    <name evidence="1" type="ORF">K435DRAFT_862813</name>
</gene>
<accession>A0A4V4HEQ9</accession>
<dbReference type="Proteomes" id="UP000297245">
    <property type="component" value="Unassembled WGS sequence"/>
</dbReference>
<evidence type="ECO:0000313" key="2">
    <source>
        <dbReference type="Proteomes" id="UP000297245"/>
    </source>
</evidence>
<keyword evidence="2" id="KW-1185">Reference proteome</keyword>
<dbReference type="SUPFAM" id="SSF49503">
    <property type="entry name" value="Cupredoxins"/>
    <property type="match status" value="1"/>
</dbReference>